<keyword evidence="3" id="KW-1185">Reference proteome</keyword>
<dbReference type="PANTHER" id="PTHR37817:SF1">
    <property type="entry name" value="N-ACETYLTRANSFERASE EIS"/>
    <property type="match status" value="1"/>
</dbReference>
<evidence type="ECO:0000259" key="1">
    <source>
        <dbReference type="PROSITE" id="PS51186"/>
    </source>
</evidence>
<reference key="1">
    <citation type="submission" date="2010-11" db="EMBL/GenBank/DDBJ databases">
        <title>The complete genome of Bacteroides helcogenes P 36-108.</title>
        <authorList>
            <consortium name="US DOE Joint Genome Institute (JGI-PGF)"/>
            <person name="Lucas S."/>
            <person name="Copeland A."/>
            <person name="Lapidus A."/>
            <person name="Bruce D."/>
            <person name="Goodwin L."/>
            <person name="Pitluck S."/>
            <person name="Kyrpides N."/>
            <person name="Mavromatis K."/>
            <person name="Ivanova N."/>
            <person name="Zeytun A."/>
            <person name="Brettin T."/>
            <person name="Detter J.C."/>
            <person name="Tapia R."/>
            <person name="Han C."/>
            <person name="Land M."/>
            <person name="Hauser L."/>
            <person name="Markowitz V."/>
            <person name="Cheng J.-F."/>
            <person name="Hugenholtz P."/>
            <person name="Woyke T."/>
            <person name="Wu D."/>
            <person name="Gronow S."/>
            <person name="Wellnitz S."/>
            <person name="Brambilla E."/>
            <person name="Klenk H.-P."/>
            <person name="Eisen J.A."/>
        </authorList>
    </citation>
    <scope>NUCLEOTIDE SEQUENCE</scope>
    <source>
        <strain>P 36-108</strain>
    </source>
</reference>
<proteinExistence type="predicted"/>
<evidence type="ECO:0000313" key="3">
    <source>
        <dbReference type="Proteomes" id="UP000008630"/>
    </source>
</evidence>
<sequence>MHIMKEKTESLWKLCFNDSKEFVEMYFKMRYKNESNIVIESGDEVIAALQMIPYPMSFCGKQISTSYISGACTHPDFRNKGVMRQLLSQAFARMQQSEVLLSTLIPAEPWLFDYYAGMGYAPVFRNSTKEIIVPELAPAKAITVSVIPGFQKDIYSYLNKKLAERPCYIRHSPEDFMVVMADLAVSEGTLFAAKSNRKTEGIAIVYKTEKGIIINELLTENEETEYSLLHAIGQHTGCNRMTQLLPPDEGLPRQTSGMARIINAKKVLQLYASRFPKDEMQIEVSDRQLSANNGYYYLNNGKCMTSAKRLPGSHLALTIGELTEKIFAPLNPYMSLMLN</sequence>
<feature type="domain" description="N-acetyltransferase" evidence="1">
    <location>
        <begin position="1"/>
        <end position="143"/>
    </location>
</feature>
<dbReference type="PANTHER" id="PTHR37817">
    <property type="entry name" value="N-ACETYLTRANSFERASE EIS"/>
    <property type="match status" value="1"/>
</dbReference>
<reference evidence="2 3" key="2">
    <citation type="journal article" date="2011" name="Stand. Genomic Sci.">
        <title>Complete genome sequence of Bacteroides helcogenes type strain (P 36-108).</title>
        <authorList>
            <person name="Pati A."/>
            <person name="Gronow S."/>
            <person name="Zeytun A."/>
            <person name="Lapidus A."/>
            <person name="Nolan M."/>
            <person name="Hammon N."/>
            <person name="Deshpande S."/>
            <person name="Cheng J.F."/>
            <person name="Tapia R."/>
            <person name="Han C."/>
            <person name="Goodwin L."/>
            <person name="Pitluck S."/>
            <person name="Liolios K."/>
            <person name="Pagani I."/>
            <person name="Ivanova N."/>
            <person name="Mavromatis K."/>
            <person name="Chen A."/>
            <person name="Palaniappan K."/>
            <person name="Land M."/>
            <person name="Hauser L."/>
            <person name="Chang Y.J."/>
            <person name="Jeffries C.D."/>
            <person name="Detter J.C."/>
            <person name="Brambilla E."/>
            <person name="Rohde M."/>
            <person name="Goker M."/>
            <person name="Woyke T."/>
            <person name="Bristow J."/>
            <person name="Eisen J.A."/>
            <person name="Markowitz V."/>
            <person name="Hugenholtz P."/>
            <person name="Kyrpides N.C."/>
            <person name="Klenk H.P."/>
            <person name="Lucas S."/>
        </authorList>
    </citation>
    <scope>NUCLEOTIDE SEQUENCE [LARGE SCALE GENOMIC DNA]</scope>
    <source>
        <strain evidence="3">ATCC 35417 / DSM 20613 / JCM 6297 / CCUG 15421 / P 36-108</strain>
    </source>
</reference>
<dbReference type="Pfam" id="PF13527">
    <property type="entry name" value="Acetyltransf_9"/>
    <property type="match status" value="1"/>
</dbReference>
<dbReference type="Gene3D" id="3.30.1050.10">
    <property type="entry name" value="SCP2 sterol-binding domain"/>
    <property type="match status" value="1"/>
</dbReference>
<evidence type="ECO:0000313" key="2">
    <source>
        <dbReference type="EMBL" id="ADV42392.1"/>
    </source>
</evidence>
<dbReference type="SUPFAM" id="SSF55718">
    <property type="entry name" value="SCP-like"/>
    <property type="match status" value="1"/>
</dbReference>
<dbReference type="InterPro" id="IPR016181">
    <property type="entry name" value="Acyl_CoA_acyltransferase"/>
</dbReference>
<dbReference type="eggNOG" id="COG4552">
    <property type="taxonomic scope" value="Bacteria"/>
</dbReference>
<name>E6SUV6_BACT6</name>
<gene>
    <name evidence="2" type="ordered locus">Bache_0363</name>
</gene>
<dbReference type="Proteomes" id="UP000008630">
    <property type="component" value="Chromosome"/>
</dbReference>
<dbReference type="PROSITE" id="PS51186">
    <property type="entry name" value="GNAT"/>
    <property type="match status" value="1"/>
</dbReference>
<dbReference type="InterPro" id="IPR051554">
    <property type="entry name" value="Acetyltransferase_Eis"/>
</dbReference>
<dbReference type="AlphaFoldDB" id="E6SUV6"/>
<dbReference type="STRING" id="693979.Bache_0363"/>
<dbReference type="Gene3D" id="3.40.630.30">
    <property type="match status" value="1"/>
</dbReference>
<accession>E6SUV6</accession>
<organism evidence="2 3">
    <name type="scientific">Bacteroides helcogenes (strain ATCC 35417 / DSM 20613 / JCM 6297 / CCUG 15421 / P 36-108)</name>
    <dbReference type="NCBI Taxonomy" id="693979"/>
    <lineage>
        <taxon>Bacteria</taxon>
        <taxon>Pseudomonadati</taxon>
        <taxon>Bacteroidota</taxon>
        <taxon>Bacteroidia</taxon>
        <taxon>Bacteroidales</taxon>
        <taxon>Bacteroidaceae</taxon>
        <taxon>Bacteroides</taxon>
    </lineage>
</organism>
<dbReference type="InterPro" id="IPR000182">
    <property type="entry name" value="GNAT_dom"/>
</dbReference>
<dbReference type="HOGENOM" id="CLU_050659_2_1_10"/>
<dbReference type="InterPro" id="IPR036527">
    <property type="entry name" value="SCP2_sterol-bd_dom_sf"/>
</dbReference>
<dbReference type="GO" id="GO:0034069">
    <property type="term" value="F:aminoglycoside N-acetyltransferase activity"/>
    <property type="evidence" value="ECO:0007669"/>
    <property type="project" value="TreeGrafter"/>
</dbReference>
<dbReference type="GO" id="GO:0030649">
    <property type="term" value="P:aminoglycoside antibiotic catabolic process"/>
    <property type="evidence" value="ECO:0007669"/>
    <property type="project" value="TreeGrafter"/>
</dbReference>
<dbReference type="CDD" id="cd04301">
    <property type="entry name" value="NAT_SF"/>
    <property type="match status" value="1"/>
</dbReference>
<dbReference type="RefSeq" id="WP_013546009.1">
    <property type="nucleotide sequence ID" value="NC_014933.1"/>
</dbReference>
<protein>
    <submittedName>
        <fullName evidence="2">GCN5-related N-acetyltransferase</fullName>
    </submittedName>
</protein>
<dbReference type="EMBL" id="CP002352">
    <property type="protein sequence ID" value="ADV42392.1"/>
    <property type="molecule type" value="Genomic_DNA"/>
</dbReference>
<dbReference type="SUPFAM" id="SSF55729">
    <property type="entry name" value="Acyl-CoA N-acyltransferases (Nat)"/>
    <property type="match status" value="1"/>
</dbReference>
<dbReference type="KEGG" id="bhl:Bache_0363"/>